<organism evidence="1 2">
    <name type="scientific">Sphingomonas sabuli</name>
    <dbReference type="NCBI Taxonomy" id="2764186"/>
    <lineage>
        <taxon>Bacteria</taxon>
        <taxon>Pseudomonadati</taxon>
        <taxon>Pseudomonadota</taxon>
        <taxon>Alphaproteobacteria</taxon>
        <taxon>Sphingomonadales</taxon>
        <taxon>Sphingomonadaceae</taxon>
        <taxon>Sphingomonas</taxon>
    </lineage>
</organism>
<dbReference type="Proteomes" id="UP000515861">
    <property type="component" value="Chromosome"/>
</dbReference>
<dbReference type="SUPFAM" id="SSF55144">
    <property type="entry name" value="LigT-like"/>
    <property type="match status" value="1"/>
</dbReference>
<dbReference type="InterPro" id="IPR009097">
    <property type="entry name" value="Cyclic_Pdiesterase"/>
</dbReference>
<dbReference type="Gene3D" id="3.90.1140.10">
    <property type="entry name" value="Cyclic phosphodiesterase"/>
    <property type="match status" value="1"/>
</dbReference>
<gene>
    <name evidence="1" type="ORF">H8M03_02570</name>
</gene>
<evidence type="ECO:0000313" key="1">
    <source>
        <dbReference type="EMBL" id="QNM83963.1"/>
    </source>
</evidence>
<accession>A0A7G9L5R4</accession>
<proteinExistence type="predicted"/>
<dbReference type="EMBL" id="CP060697">
    <property type="protein sequence ID" value="QNM83963.1"/>
    <property type="molecule type" value="Genomic_DNA"/>
</dbReference>
<sequence>MGQADFAWLNGLRREHFPPERNRVPAHLTLFHAVAPSAEDEARRRLAKAARSRAPDARIDGVMNLGRGAALRVFSDGLAIVRGDLADAFHGLLTAQDMAPWRPHITIQNKADPDAARALVEHLRTTIDPRPLKIAGLQLIRYADGDWEPLGRWAFSG</sequence>
<protein>
    <submittedName>
        <fullName evidence="1">2'-5' RNA ligase family protein</fullName>
    </submittedName>
</protein>
<keyword evidence="2" id="KW-1185">Reference proteome</keyword>
<name>A0A7G9L5R4_9SPHN</name>
<dbReference type="Pfam" id="PF13563">
    <property type="entry name" value="2_5_RNA_ligase2"/>
    <property type="match status" value="1"/>
</dbReference>
<dbReference type="GO" id="GO:0016874">
    <property type="term" value="F:ligase activity"/>
    <property type="evidence" value="ECO:0007669"/>
    <property type="project" value="UniProtKB-KW"/>
</dbReference>
<evidence type="ECO:0000313" key="2">
    <source>
        <dbReference type="Proteomes" id="UP000515861"/>
    </source>
</evidence>
<reference evidence="1 2" key="1">
    <citation type="submission" date="2020-08" db="EMBL/GenBank/DDBJ databases">
        <title>Sphingomonas sp. sand1-3 16S ribosomal RNA gene Genome sequencing and assembly.</title>
        <authorList>
            <person name="Kang M."/>
        </authorList>
    </citation>
    <scope>NUCLEOTIDE SEQUENCE [LARGE SCALE GENOMIC DNA]</scope>
    <source>
        <strain evidence="2">sand1-3</strain>
    </source>
</reference>
<keyword evidence="1" id="KW-0436">Ligase</keyword>
<dbReference type="AlphaFoldDB" id="A0A7G9L5R4"/>
<dbReference type="KEGG" id="ssau:H8M03_02570"/>